<organism evidence="1 2">
    <name type="scientific">Polytolypa hystricis (strain UAMH7299)</name>
    <dbReference type="NCBI Taxonomy" id="1447883"/>
    <lineage>
        <taxon>Eukaryota</taxon>
        <taxon>Fungi</taxon>
        <taxon>Dikarya</taxon>
        <taxon>Ascomycota</taxon>
        <taxon>Pezizomycotina</taxon>
        <taxon>Eurotiomycetes</taxon>
        <taxon>Eurotiomycetidae</taxon>
        <taxon>Onygenales</taxon>
        <taxon>Onygenales incertae sedis</taxon>
        <taxon>Polytolypa</taxon>
    </lineage>
</organism>
<accession>A0A2B7YDK6</accession>
<keyword evidence="2" id="KW-1185">Reference proteome</keyword>
<protein>
    <submittedName>
        <fullName evidence="1">Uncharacterized protein</fullName>
    </submittedName>
</protein>
<evidence type="ECO:0000313" key="2">
    <source>
        <dbReference type="Proteomes" id="UP000224634"/>
    </source>
</evidence>
<proteinExistence type="predicted"/>
<gene>
    <name evidence="1" type="ORF">AJ80_04201</name>
</gene>
<name>A0A2B7YDK6_POLH7</name>
<dbReference type="STRING" id="1447883.A0A2B7YDK6"/>
<dbReference type="Proteomes" id="UP000224634">
    <property type="component" value="Unassembled WGS sequence"/>
</dbReference>
<reference evidence="1 2" key="1">
    <citation type="submission" date="2017-10" db="EMBL/GenBank/DDBJ databases">
        <title>Comparative genomics in systemic dimorphic fungi from Ajellomycetaceae.</title>
        <authorList>
            <person name="Munoz J.F."/>
            <person name="Mcewen J.G."/>
            <person name="Clay O.K."/>
            <person name="Cuomo C.A."/>
        </authorList>
    </citation>
    <scope>NUCLEOTIDE SEQUENCE [LARGE SCALE GENOMIC DNA]</scope>
    <source>
        <strain evidence="1 2">UAMH7299</strain>
    </source>
</reference>
<dbReference type="OrthoDB" id="4206342at2759"/>
<dbReference type="EMBL" id="PDNA01000052">
    <property type="protein sequence ID" value="PGH19123.1"/>
    <property type="molecule type" value="Genomic_DNA"/>
</dbReference>
<dbReference type="AlphaFoldDB" id="A0A2B7YDK6"/>
<evidence type="ECO:0000313" key="1">
    <source>
        <dbReference type="EMBL" id="PGH19123.1"/>
    </source>
</evidence>
<sequence length="261" mass="30076">MVARQYDAVIYKRGPGPENGHDEPFNWFIRNIERHEVKIQETEKRIGNDEGFAMLDHLQKLQNEMSEMKDWMKKESAAREKESAAMKKENAEMKEELSISMKASISLRRGVLEERRVANREGEQKDRQIAIIRNEIAHGGDIVGDIRAIQYCEEQRMRRVSEYKEDFSQTYGIAFNDAATKAPLYPSKVIRAFDILASVRELHAWKGDKVRISRKAIEEIATEIIDAAKCTEQDKLLARLGEGGDLLEKCDEMVRLFGNEN</sequence>
<comment type="caution">
    <text evidence="1">The sequence shown here is derived from an EMBL/GenBank/DDBJ whole genome shotgun (WGS) entry which is preliminary data.</text>
</comment>